<evidence type="ECO:0000256" key="11">
    <source>
        <dbReference type="ARBA" id="ARBA00041069"/>
    </source>
</evidence>
<dbReference type="Gene3D" id="2.60.120.260">
    <property type="entry name" value="Galactose-binding domain-like"/>
    <property type="match status" value="1"/>
</dbReference>
<evidence type="ECO:0000256" key="9">
    <source>
        <dbReference type="ARBA" id="ARBA00023295"/>
    </source>
</evidence>
<dbReference type="InterPro" id="IPR008979">
    <property type="entry name" value="Galactose-bd-like_sf"/>
</dbReference>
<keyword evidence="9" id="KW-0326">Glycosidase</keyword>
<keyword evidence="18" id="KW-1185">Reference proteome</keyword>
<evidence type="ECO:0000256" key="12">
    <source>
        <dbReference type="ARBA" id="ARBA00041614"/>
    </source>
</evidence>
<keyword evidence="7 17" id="KW-0378">Hydrolase</keyword>
<dbReference type="InterPro" id="IPR054593">
    <property type="entry name" value="Beta-mannosidase-like_N2"/>
</dbReference>
<dbReference type="Gene3D" id="3.20.20.80">
    <property type="entry name" value="Glycosidases"/>
    <property type="match status" value="1"/>
</dbReference>
<evidence type="ECO:0000259" key="16">
    <source>
        <dbReference type="Pfam" id="PF22666"/>
    </source>
</evidence>
<dbReference type="Pfam" id="PF17786">
    <property type="entry name" value="Mannosidase_ig"/>
    <property type="match status" value="1"/>
</dbReference>
<dbReference type="SUPFAM" id="SSF49785">
    <property type="entry name" value="Galactose-binding domain-like"/>
    <property type="match status" value="1"/>
</dbReference>
<dbReference type="Pfam" id="PF22666">
    <property type="entry name" value="Glyco_hydro_2_N2"/>
    <property type="match status" value="1"/>
</dbReference>
<proteinExistence type="inferred from homology"/>
<gene>
    <name evidence="17" type="ORF">ACFSRZ_01155</name>
</gene>
<evidence type="ECO:0000256" key="10">
    <source>
        <dbReference type="ARBA" id="ARBA00038429"/>
    </source>
</evidence>
<comment type="caution">
    <text evidence="17">The sequence shown here is derived from an EMBL/GenBank/DDBJ whole genome shotgun (WGS) entry which is preliminary data.</text>
</comment>
<comment type="similarity">
    <text evidence="10">Belongs to the glycosyl hydrolase 2 family. Beta-mannosidase B subfamily.</text>
</comment>
<dbReference type="InterPro" id="IPR006102">
    <property type="entry name" value="Ig-like_GH2"/>
</dbReference>
<evidence type="ECO:0000256" key="1">
    <source>
        <dbReference type="ARBA" id="ARBA00000829"/>
    </source>
</evidence>
<dbReference type="PANTHER" id="PTHR43730:SF1">
    <property type="entry name" value="BETA-MANNOSIDASE"/>
    <property type="match status" value="1"/>
</dbReference>
<dbReference type="EMBL" id="JBHULH010000001">
    <property type="protein sequence ID" value="MFD2565956.1"/>
    <property type="molecule type" value="Genomic_DNA"/>
</dbReference>
<dbReference type="InterPro" id="IPR041625">
    <property type="entry name" value="Beta-mannosidase_Ig"/>
</dbReference>
<keyword evidence="8" id="KW-0325">Glycoprotein</keyword>
<evidence type="ECO:0000313" key="17">
    <source>
        <dbReference type="EMBL" id="MFD2565956.1"/>
    </source>
</evidence>
<evidence type="ECO:0000256" key="8">
    <source>
        <dbReference type="ARBA" id="ARBA00023180"/>
    </source>
</evidence>
<reference evidence="18" key="1">
    <citation type="journal article" date="2019" name="Int. J. Syst. Evol. Microbiol.">
        <title>The Global Catalogue of Microorganisms (GCM) 10K type strain sequencing project: providing services to taxonomists for standard genome sequencing and annotation.</title>
        <authorList>
            <consortium name="The Broad Institute Genomics Platform"/>
            <consortium name="The Broad Institute Genome Sequencing Center for Infectious Disease"/>
            <person name="Wu L."/>
            <person name="Ma J."/>
        </authorList>
    </citation>
    <scope>NUCLEOTIDE SEQUENCE [LARGE SCALE GENOMIC DNA]</scope>
    <source>
        <strain evidence="18">KCTC 52127</strain>
    </source>
</reference>
<feature type="domain" description="Beta-mannosidase Ig-fold" evidence="14">
    <location>
        <begin position="750"/>
        <end position="821"/>
    </location>
</feature>
<feature type="domain" description="Glycoside hydrolase family 2 immunoglobulin-like beta-sandwich" evidence="13">
    <location>
        <begin position="209"/>
        <end position="310"/>
    </location>
</feature>
<dbReference type="SUPFAM" id="SSF51445">
    <property type="entry name" value="(Trans)glycosidases"/>
    <property type="match status" value="1"/>
</dbReference>
<comment type="pathway">
    <text evidence="3">Glycan metabolism; N-glycan degradation.</text>
</comment>
<name>A0ABW5LQ73_9FLAO</name>
<dbReference type="Proteomes" id="UP001597508">
    <property type="component" value="Unassembled WGS sequence"/>
</dbReference>
<dbReference type="InterPro" id="IPR013783">
    <property type="entry name" value="Ig-like_fold"/>
</dbReference>
<dbReference type="InterPro" id="IPR036156">
    <property type="entry name" value="Beta-gal/glucu_dom_sf"/>
</dbReference>
<dbReference type="EC" id="3.2.1.25" evidence="5"/>
<dbReference type="PANTHER" id="PTHR43730">
    <property type="entry name" value="BETA-MANNOSIDASE"/>
    <property type="match status" value="1"/>
</dbReference>
<dbReference type="SUPFAM" id="SSF49303">
    <property type="entry name" value="beta-Galactosidase/glucuronidase domain"/>
    <property type="match status" value="3"/>
</dbReference>
<dbReference type="Pfam" id="PF17753">
    <property type="entry name" value="Ig_mannosidase"/>
    <property type="match status" value="1"/>
</dbReference>
<dbReference type="RefSeq" id="WP_379664680.1">
    <property type="nucleotide sequence ID" value="NZ_JBHULH010000001.1"/>
</dbReference>
<dbReference type="InterPro" id="IPR041447">
    <property type="entry name" value="Mannosidase_ig"/>
</dbReference>
<organism evidence="17 18">
    <name type="scientific">Pseudotenacibaculum haliotis</name>
    <dbReference type="NCBI Taxonomy" id="1862138"/>
    <lineage>
        <taxon>Bacteria</taxon>
        <taxon>Pseudomonadati</taxon>
        <taxon>Bacteroidota</taxon>
        <taxon>Flavobacteriia</taxon>
        <taxon>Flavobacteriales</taxon>
        <taxon>Flavobacteriaceae</taxon>
        <taxon>Pseudotenacibaculum</taxon>
    </lineage>
</organism>
<feature type="domain" description="Mannosidase Ig/CBM-like" evidence="15">
    <location>
        <begin position="666"/>
        <end position="746"/>
    </location>
</feature>
<accession>A0ABW5LQ73</accession>
<evidence type="ECO:0000259" key="13">
    <source>
        <dbReference type="Pfam" id="PF00703"/>
    </source>
</evidence>
<dbReference type="Gene3D" id="2.60.40.10">
    <property type="entry name" value="Immunoglobulins"/>
    <property type="match status" value="3"/>
</dbReference>
<dbReference type="InterPro" id="IPR050887">
    <property type="entry name" value="Beta-mannosidase_GH2"/>
</dbReference>
<evidence type="ECO:0000259" key="14">
    <source>
        <dbReference type="Pfam" id="PF17753"/>
    </source>
</evidence>
<protein>
    <recommendedName>
        <fullName evidence="11">Beta-mannosidase B</fullName>
        <ecNumber evidence="5">3.2.1.25</ecNumber>
    </recommendedName>
    <alternativeName>
        <fullName evidence="12">Mannanase B</fullName>
    </alternativeName>
</protein>
<evidence type="ECO:0000256" key="6">
    <source>
        <dbReference type="ARBA" id="ARBA00022525"/>
    </source>
</evidence>
<evidence type="ECO:0000256" key="7">
    <source>
        <dbReference type="ARBA" id="ARBA00022801"/>
    </source>
</evidence>
<sequence>MNKQLLLYFFCCVFLWNCQPKKELPIVQKLHANWSFKSKSAGEWNVATVPGNVFTDLLNNKLIEDPFVSTNEEKVQWVSETDWTYRSEFSVDEEFLKRKHIELTFEGLDTYAKVYLNNQLILTATNAFRTYSVSVKESLTLENQLRIEFESTEIQEVREKEKLAYELPEGNRVFTRKAQFQYGWDWGPKLNTSGVWKDVYLKAWNTVVLKDVFVSQGLITETDASLSAELILSSDISSEAEIIAEVNGKKFQQTIQLEKGTYDYTVPISINKPQLWWPHNLGDPHLYDIDLKVISKGTILAEKSIKHGVRTIELVTEKDSIGESFYFKVNNVPVFMKGANYIPQNSLQNQVSQKHYQNLLDDVVDANMNMLRVWGGGIYENDIFYDLCDEKGILVWQDFMFACAMYPGDQAFLENVQQEAIDQVERLRNHASIAVWCGNNENSEGWHRWGWQSGKTEEQKKEIWSNYQKVFDSILPYTVDRLTNTSYWESSPKYGRGNPKYKFEGDAHDWWVWHDGYPFEHFEENVPRFMSEFGFQSFPSYEAINHINENDDVAIFSDAMKSHQKHSRGFQLIDDYMKRDYPEVKANKEYVYLSQLTQAKGITMGIEAHRRARPYNMGSLYWQLNDCWPVISWSSIDYFGNWKALHYKAKRSFRDLLISSEMRHNKVSTFLVNDHLQSITDTLSIKIINFNGNELWSTKKYSTASANTSTKAYEFSLDELSIDPEKVVMIVTFQDRSSNFYFAKPKELQLSKVQIDRKIQKSKEGFSIELTSPTLQKDVFLSANAKGHFSDNFFDLLPRETKKIIFETKADAIENLEIMSLNLVNRLEKAETVRTQDHNQKTE</sequence>
<feature type="domain" description="Beta-mannosidase-like galactose-binding" evidence="16">
    <location>
        <begin position="34"/>
        <end position="197"/>
    </location>
</feature>
<evidence type="ECO:0000256" key="2">
    <source>
        <dbReference type="ARBA" id="ARBA00004613"/>
    </source>
</evidence>
<comment type="subunit">
    <text evidence="4">Homodimer.</text>
</comment>
<dbReference type="Pfam" id="PF00703">
    <property type="entry name" value="Glyco_hydro_2"/>
    <property type="match status" value="1"/>
</dbReference>
<evidence type="ECO:0000313" key="18">
    <source>
        <dbReference type="Proteomes" id="UP001597508"/>
    </source>
</evidence>
<comment type="subcellular location">
    <subcellularLocation>
        <location evidence="2">Secreted</location>
    </subcellularLocation>
</comment>
<keyword evidence="6" id="KW-0964">Secreted</keyword>
<evidence type="ECO:0000256" key="5">
    <source>
        <dbReference type="ARBA" id="ARBA00012754"/>
    </source>
</evidence>
<dbReference type="GO" id="GO:0016787">
    <property type="term" value="F:hydrolase activity"/>
    <property type="evidence" value="ECO:0007669"/>
    <property type="project" value="UniProtKB-KW"/>
</dbReference>
<dbReference type="InterPro" id="IPR017853">
    <property type="entry name" value="GH"/>
</dbReference>
<comment type="catalytic activity">
    <reaction evidence="1">
        <text>Hydrolysis of terminal, non-reducing beta-D-mannose residues in beta-D-mannosides.</text>
        <dbReference type="EC" id="3.2.1.25"/>
    </reaction>
</comment>
<evidence type="ECO:0000259" key="15">
    <source>
        <dbReference type="Pfam" id="PF17786"/>
    </source>
</evidence>
<evidence type="ECO:0000256" key="3">
    <source>
        <dbReference type="ARBA" id="ARBA00004740"/>
    </source>
</evidence>
<evidence type="ECO:0000256" key="4">
    <source>
        <dbReference type="ARBA" id="ARBA00011738"/>
    </source>
</evidence>